<feature type="compositionally biased region" description="Basic and acidic residues" evidence="1">
    <location>
        <begin position="138"/>
        <end position="158"/>
    </location>
</feature>
<proteinExistence type="predicted"/>
<feature type="compositionally biased region" description="Basic and acidic residues" evidence="1">
    <location>
        <begin position="182"/>
        <end position="200"/>
    </location>
</feature>
<evidence type="ECO:0000313" key="2">
    <source>
        <dbReference type="Proteomes" id="UP000887574"/>
    </source>
</evidence>
<reference evidence="3" key="1">
    <citation type="submission" date="2022-11" db="UniProtKB">
        <authorList>
            <consortium name="WormBaseParasite"/>
        </authorList>
    </citation>
    <scope>IDENTIFICATION</scope>
</reference>
<name>A0A915DAU9_9BILA</name>
<feature type="compositionally biased region" description="Low complexity" evidence="1">
    <location>
        <begin position="45"/>
        <end position="54"/>
    </location>
</feature>
<feature type="compositionally biased region" description="Low complexity" evidence="1">
    <location>
        <begin position="203"/>
        <end position="221"/>
    </location>
</feature>
<feature type="region of interest" description="Disordered" evidence="1">
    <location>
        <begin position="1"/>
        <end position="57"/>
    </location>
</feature>
<evidence type="ECO:0000256" key="1">
    <source>
        <dbReference type="SAM" id="MobiDB-lite"/>
    </source>
</evidence>
<evidence type="ECO:0000313" key="3">
    <source>
        <dbReference type="WBParaSite" id="jg17693"/>
    </source>
</evidence>
<feature type="compositionally biased region" description="Polar residues" evidence="1">
    <location>
        <begin position="172"/>
        <end position="181"/>
    </location>
</feature>
<protein>
    <submittedName>
        <fullName evidence="3">Uncharacterized protein</fullName>
    </submittedName>
</protein>
<organism evidence="2 3">
    <name type="scientific">Ditylenchus dipsaci</name>
    <dbReference type="NCBI Taxonomy" id="166011"/>
    <lineage>
        <taxon>Eukaryota</taxon>
        <taxon>Metazoa</taxon>
        <taxon>Ecdysozoa</taxon>
        <taxon>Nematoda</taxon>
        <taxon>Chromadorea</taxon>
        <taxon>Rhabditida</taxon>
        <taxon>Tylenchina</taxon>
        <taxon>Tylenchomorpha</taxon>
        <taxon>Sphaerularioidea</taxon>
        <taxon>Anguinidae</taxon>
        <taxon>Anguininae</taxon>
        <taxon>Ditylenchus</taxon>
    </lineage>
</organism>
<dbReference type="AlphaFoldDB" id="A0A915DAU9"/>
<sequence length="221" mass="24228">MQRFENTVNKNEKSDVESGSSQQQTSSPLRINSAASSLHDDEASRVSTTTTRTSLIPKMVEDNSLTIAHMNGTSSVSESNHFLRMSNEMSQKHSSDYQFNIQSDEHINSSNNSHHNHQEDSPSLKSLSSCRKLPVSETVKERIRNNIHKKEDKLEGGKKGKHLLNGAKINGKRSSLSNNNETGKDAETNDKANHHAEGKNHATSSTKTTSSTTEGSLTAVA</sequence>
<accession>A0A915DAU9</accession>
<feature type="compositionally biased region" description="Polar residues" evidence="1">
    <location>
        <begin position="17"/>
        <end position="36"/>
    </location>
</feature>
<dbReference type="WBParaSite" id="jg17693">
    <property type="protein sequence ID" value="jg17693"/>
    <property type="gene ID" value="jg17693"/>
</dbReference>
<dbReference type="Proteomes" id="UP000887574">
    <property type="component" value="Unplaced"/>
</dbReference>
<keyword evidence="2" id="KW-1185">Reference proteome</keyword>
<feature type="region of interest" description="Disordered" evidence="1">
    <location>
        <begin position="106"/>
        <end position="221"/>
    </location>
</feature>